<gene>
    <name evidence="4" type="ORF">P3X46_006183</name>
</gene>
<dbReference type="InterPro" id="IPR025836">
    <property type="entry name" value="Zn_knuckle_CX2CX4HX4C"/>
</dbReference>
<feature type="region of interest" description="Disordered" evidence="2">
    <location>
        <begin position="123"/>
        <end position="143"/>
    </location>
</feature>
<organism evidence="4 5">
    <name type="scientific">Hevea brasiliensis</name>
    <name type="common">Para rubber tree</name>
    <name type="synonym">Siphonia brasiliensis</name>
    <dbReference type="NCBI Taxonomy" id="3981"/>
    <lineage>
        <taxon>Eukaryota</taxon>
        <taxon>Viridiplantae</taxon>
        <taxon>Streptophyta</taxon>
        <taxon>Embryophyta</taxon>
        <taxon>Tracheophyta</taxon>
        <taxon>Spermatophyta</taxon>
        <taxon>Magnoliopsida</taxon>
        <taxon>eudicotyledons</taxon>
        <taxon>Gunneridae</taxon>
        <taxon>Pentapetalae</taxon>
        <taxon>rosids</taxon>
        <taxon>fabids</taxon>
        <taxon>Malpighiales</taxon>
        <taxon>Euphorbiaceae</taxon>
        <taxon>Crotonoideae</taxon>
        <taxon>Micrandreae</taxon>
        <taxon>Hevea</taxon>
    </lineage>
</organism>
<keyword evidence="5" id="KW-1185">Reference proteome</keyword>
<dbReference type="EMBL" id="JARPOI010000004">
    <property type="protein sequence ID" value="KAJ9182158.1"/>
    <property type="molecule type" value="Genomic_DNA"/>
</dbReference>
<dbReference type="Pfam" id="PF14392">
    <property type="entry name" value="zf-CCHC_4"/>
    <property type="match status" value="1"/>
</dbReference>
<proteinExistence type="predicted"/>
<evidence type="ECO:0000259" key="3">
    <source>
        <dbReference type="PROSITE" id="PS50158"/>
    </source>
</evidence>
<accession>A0ABQ9MRZ8</accession>
<evidence type="ECO:0000256" key="2">
    <source>
        <dbReference type="SAM" id="MobiDB-lite"/>
    </source>
</evidence>
<keyword evidence="1" id="KW-0479">Metal-binding</keyword>
<evidence type="ECO:0000256" key="1">
    <source>
        <dbReference type="PROSITE-ProRule" id="PRU00047"/>
    </source>
</evidence>
<reference evidence="4" key="1">
    <citation type="journal article" date="2023" name="Plant Biotechnol. J.">
        <title>Chromosome-level wild Hevea brasiliensis genome provides new tools for genomic-assisted breeding and valuable loci to elevate rubber yield.</title>
        <authorList>
            <person name="Cheng H."/>
            <person name="Song X."/>
            <person name="Hu Y."/>
            <person name="Wu T."/>
            <person name="Yang Q."/>
            <person name="An Z."/>
            <person name="Feng S."/>
            <person name="Deng Z."/>
            <person name="Wu W."/>
            <person name="Zeng X."/>
            <person name="Tu M."/>
            <person name="Wang X."/>
            <person name="Huang H."/>
        </authorList>
    </citation>
    <scope>NUCLEOTIDE SEQUENCE</scope>
    <source>
        <strain evidence="4">MT/VB/25A 57/8</strain>
    </source>
</reference>
<evidence type="ECO:0000313" key="4">
    <source>
        <dbReference type="EMBL" id="KAJ9182158.1"/>
    </source>
</evidence>
<protein>
    <recommendedName>
        <fullName evidence="3">CCHC-type domain-containing protein</fullName>
    </recommendedName>
</protein>
<dbReference type="PANTHER" id="PTHR31286">
    <property type="entry name" value="GLYCINE-RICH CELL WALL STRUCTURAL PROTEIN 1.8-LIKE"/>
    <property type="match status" value="1"/>
</dbReference>
<dbReference type="Proteomes" id="UP001174677">
    <property type="component" value="Chromosome 4"/>
</dbReference>
<dbReference type="InterPro" id="IPR001878">
    <property type="entry name" value="Znf_CCHC"/>
</dbReference>
<evidence type="ECO:0000313" key="5">
    <source>
        <dbReference type="Proteomes" id="UP001174677"/>
    </source>
</evidence>
<feature type="domain" description="CCHC-type" evidence="3">
    <location>
        <begin position="69"/>
        <end position="83"/>
    </location>
</feature>
<name>A0ABQ9MRZ8_HEVBR</name>
<sequence>MEYYHKHFLRAIEEVLDKIVKIDYNIEDSLRGKFVRVAVWVDTNKPLVSRFFINDDEQSIEYESLPEICYSCGRVGHKDDSCPHLEVPAADNSTGSGVPIPPPPTVPKPAYGPWMVVRHQNRKNQRSDFANQGNEKGKGLTGSRFDILGDDDGVTVRENFLFDNSITGNMESSLDHE</sequence>
<keyword evidence="1" id="KW-0862">Zinc</keyword>
<dbReference type="InterPro" id="IPR040256">
    <property type="entry name" value="At4g02000-like"/>
</dbReference>
<dbReference type="PANTHER" id="PTHR31286:SF99">
    <property type="entry name" value="DUF4283 DOMAIN-CONTAINING PROTEIN"/>
    <property type="match status" value="1"/>
</dbReference>
<comment type="caution">
    <text evidence="4">The sequence shown here is derived from an EMBL/GenBank/DDBJ whole genome shotgun (WGS) entry which is preliminary data.</text>
</comment>
<dbReference type="PROSITE" id="PS50158">
    <property type="entry name" value="ZF_CCHC"/>
    <property type="match status" value="1"/>
</dbReference>
<keyword evidence="1" id="KW-0863">Zinc-finger</keyword>